<evidence type="ECO:0000256" key="5">
    <source>
        <dbReference type="ARBA" id="ARBA00022692"/>
    </source>
</evidence>
<keyword evidence="6" id="KW-0735">Signal-anchor</keyword>
<evidence type="ECO:0008006" key="13">
    <source>
        <dbReference type="Google" id="ProtNLM"/>
    </source>
</evidence>
<evidence type="ECO:0000256" key="1">
    <source>
        <dbReference type="ARBA" id="ARBA00004606"/>
    </source>
</evidence>
<evidence type="ECO:0000256" key="2">
    <source>
        <dbReference type="ARBA" id="ARBA00009105"/>
    </source>
</evidence>
<dbReference type="GO" id="GO:0000033">
    <property type="term" value="F:alpha-1,3-mannosyltransferase activity"/>
    <property type="evidence" value="ECO:0007669"/>
    <property type="project" value="TreeGrafter"/>
</dbReference>
<evidence type="ECO:0000256" key="7">
    <source>
        <dbReference type="ARBA" id="ARBA00022989"/>
    </source>
</evidence>
<dbReference type="GO" id="GO:0006493">
    <property type="term" value="P:protein O-linked glycosylation"/>
    <property type="evidence" value="ECO:0007669"/>
    <property type="project" value="TreeGrafter"/>
</dbReference>
<dbReference type="EMBL" id="QEAP01000232">
    <property type="protein sequence ID" value="TPX72061.1"/>
    <property type="molecule type" value="Genomic_DNA"/>
</dbReference>
<accession>A0A507F6Z8</accession>
<dbReference type="InterPro" id="IPR029044">
    <property type="entry name" value="Nucleotide-diphossugar_trans"/>
</dbReference>
<dbReference type="InterPro" id="IPR022751">
    <property type="entry name" value="Alpha_mannosyltransferase"/>
</dbReference>
<comment type="subcellular location">
    <subcellularLocation>
        <location evidence="1">Membrane</location>
        <topology evidence="1">Single-pass type II membrane protein</topology>
    </subcellularLocation>
</comment>
<dbReference type="AlphaFoldDB" id="A0A507F6Z8"/>
<protein>
    <recommendedName>
        <fullName evidence="13">Mannosyltransferase</fullName>
    </recommendedName>
</protein>
<sequence length="554" mass="61748">MRWGTVALSAWEAQWLNNCQTSFGTNAGFLVQAESAGTHKTPKFLSNLKLCMVAALIIGGATFCLVFTIVPSNSMQHLLAPVSNSGLDLDNAVDIDLVQAQLLDFLNGEESVNDTSAFGGSLSSSFDSDIAWDHVIAHAETIPHGIDTRDFRTLGNAARSLFLLQRLISDKPESNSPAFNKRLNQTIGSLTEILFPWVSPTFPTIADMHATFESAKDPIGFVITGGTRHFFVIQHVILTLRQEFNITLPIQVFYNGKEDMAPEKARFLSMMENVEVEDLMQYFTKETSLGVNWSVKPFAILASRFRKVLFLDADNPVEVVTNSSIFRKNGVLFFRDRKLREHRFISGVKLFAHMNPHPTQYARTLGYVNAESDASLETHGMDSGFIAADKGNMGVLFSLLLASKMNSREERSATLYANTYGDKESFWFSTELLRVPYEFNHAFGSALGRLDEGMSKPGYPIVCGVWLLQTDPSSRNLFYWNGGGVLKNRDAAKVADFEFMNFTHAAVDYNGVRGGWPAGHCANFTQDGVFALSNAEQLLMERYRDIFRHQVKEA</sequence>
<evidence type="ECO:0000256" key="8">
    <source>
        <dbReference type="ARBA" id="ARBA00023136"/>
    </source>
</evidence>
<evidence type="ECO:0000256" key="4">
    <source>
        <dbReference type="ARBA" id="ARBA00022679"/>
    </source>
</evidence>
<dbReference type="GO" id="GO:0016020">
    <property type="term" value="C:membrane"/>
    <property type="evidence" value="ECO:0007669"/>
    <property type="project" value="UniProtKB-SubCell"/>
</dbReference>
<evidence type="ECO:0000313" key="11">
    <source>
        <dbReference type="EMBL" id="TPX72061.1"/>
    </source>
</evidence>
<keyword evidence="9" id="KW-0325">Glycoprotein</keyword>
<keyword evidence="4" id="KW-0808">Transferase</keyword>
<dbReference type="OrthoDB" id="430354at2759"/>
<evidence type="ECO:0000256" key="6">
    <source>
        <dbReference type="ARBA" id="ARBA00022968"/>
    </source>
</evidence>
<keyword evidence="8 10" id="KW-0472">Membrane</keyword>
<feature type="transmembrane region" description="Helical" evidence="10">
    <location>
        <begin position="50"/>
        <end position="70"/>
    </location>
</feature>
<name>A0A507F6Z8_9FUNG</name>
<reference evidence="11 12" key="1">
    <citation type="journal article" date="2019" name="Sci. Rep.">
        <title>Comparative genomics of chytrid fungi reveal insights into the obligate biotrophic and pathogenic lifestyle of Synchytrium endobioticum.</title>
        <authorList>
            <person name="van de Vossenberg B.T.L.H."/>
            <person name="Warris S."/>
            <person name="Nguyen H.D.T."/>
            <person name="van Gent-Pelzer M.P.E."/>
            <person name="Joly D.L."/>
            <person name="van de Geest H.C."/>
            <person name="Bonants P.J.M."/>
            <person name="Smith D.S."/>
            <person name="Levesque C.A."/>
            <person name="van der Lee T.A.J."/>
        </authorList>
    </citation>
    <scope>NUCLEOTIDE SEQUENCE [LARGE SCALE GENOMIC DNA]</scope>
    <source>
        <strain evidence="11 12">CBS 675.73</strain>
    </source>
</reference>
<evidence type="ECO:0000256" key="9">
    <source>
        <dbReference type="ARBA" id="ARBA00023180"/>
    </source>
</evidence>
<organism evidence="11 12">
    <name type="scientific">Chytriomyces confervae</name>
    <dbReference type="NCBI Taxonomy" id="246404"/>
    <lineage>
        <taxon>Eukaryota</taxon>
        <taxon>Fungi</taxon>
        <taxon>Fungi incertae sedis</taxon>
        <taxon>Chytridiomycota</taxon>
        <taxon>Chytridiomycota incertae sedis</taxon>
        <taxon>Chytridiomycetes</taxon>
        <taxon>Chytridiales</taxon>
        <taxon>Chytriomycetaceae</taxon>
        <taxon>Chytriomyces</taxon>
    </lineage>
</organism>
<dbReference type="PANTHER" id="PTHR31392:SF1">
    <property type="entry name" value="ALPHA-1,3-MANNOSYLTRANSFERASE MNN1-RELATED"/>
    <property type="match status" value="1"/>
</dbReference>
<dbReference type="SUPFAM" id="SSF53448">
    <property type="entry name" value="Nucleotide-diphospho-sugar transferases"/>
    <property type="match status" value="1"/>
</dbReference>
<gene>
    <name evidence="11" type="ORF">CcCBS67573_g05932</name>
</gene>
<dbReference type="Pfam" id="PF11051">
    <property type="entry name" value="Mannosyl_trans3"/>
    <property type="match status" value="1"/>
</dbReference>
<dbReference type="Proteomes" id="UP000320333">
    <property type="component" value="Unassembled WGS sequence"/>
</dbReference>
<dbReference type="PANTHER" id="PTHR31392">
    <property type="entry name" value="ALPHA-1,3-MANNOSYLTRANSFERASE MNN1-RELATED"/>
    <property type="match status" value="1"/>
</dbReference>
<keyword evidence="3" id="KW-0328">Glycosyltransferase</keyword>
<comment type="caution">
    <text evidence="11">The sequence shown here is derived from an EMBL/GenBank/DDBJ whole genome shotgun (WGS) entry which is preliminary data.</text>
</comment>
<keyword evidence="7 10" id="KW-1133">Transmembrane helix</keyword>
<evidence type="ECO:0000256" key="10">
    <source>
        <dbReference type="SAM" id="Phobius"/>
    </source>
</evidence>
<keyword evidence="12" id="KW-1185">Reference proteome</keyword>
<evidence type="ECO:0000313" key="12">
    <source>
        <dbReference type="Proteomes" id="UP000320333"/>
    </source>
</evidence>
<comment type="similarity">
    <text evidence="2">Belongs to the MNN1/MNT family.</text>
</comment>
<proteinExistence type="inferred from homology"/>
<evidence type="ECO:0000256" key="3">
    <source>
        <dbReference type="ARBA" id="ARBA00022676"/>
    </source>
</evidence>
<dbReference type="GO" id="GO:0005794">
    <property type="term" value="C:Golgi apparatus"/>
    <property type="evidence" value="ECO:0007669"/>
    <property type="project" value="TreeGrafter"/>
</dbReference>
<keyword evidence="5 10" id="KW-0812">Transmembrane</keyword>